<keyword evidence="1" id="KW-0240">DNA-directed RNA polymerase</keyword>
<comment type="function">
    <text evidence="1">DNA-dependent RNA polymerase catalyzes the transcription of DNA into RNA using the four ribonucleoside triphosphates as substrates. Specific core component of RNA polymerase III which synthesizes small RNAs, such as 5S rRNA and tRNAs.</text>
</comment>
<evidence type="ECO:0000313" key="3">
    <source>
        <dbReference type="Proteomes" id="UP000031668"/>
    </source>
</evidence>
<evidence type="ECO:0000256" key="1">
    <source>
        <dbReference type="RuleBase" id="RU367076"/>
    </source>
</evidence>
<gene>
    <name evidence="2" type="ORF">RF11_15207</name>
</gene>
<dbReference type="InterPro" id="IPR036388">
    <property type="entry name" value="WH-like_DNA-bd_sf"/>
</dbReference>
<organism evidence="2 3">
    <name type="scientific">Thelohanellus kitauei</name>
    <name type="common">Myxosporean</name>
    <dbReference type="NCBI Taxonomy" id="669202"/>
    <lineage>
        <taxon>Eukaryota</taxon>
        <taxon>Metazoa</taxon>
        <taxon>Cnidaria</taxon>
        <taxon>Myxozoa</taxon>
        <taxon>Myxosporea</taxon>
        <taxon>Bivalvulida</taxon>
        <taxon>Platysporina</taxon>
        <taxon>Myxobolidae</taxon>
        <taxon>Thelohanellus</taxon>
    </lineage>
</organism>
<dbReference type="GO" id="GO:0005666">
    <property type="term" value="C:RNA polymerase III complex"/>
    <property type="evidence" value="ECO:0007669"/>
    <property type="project" value="UniProtKB-UniRule"/>
</dbReference>
<reference evidence="2 3" key="1">
    <citation type="journal article" date="2014" name="Genome Biol. Evol.">
        <title>The genome of the myxosporean Thelohanellus kitauei shows adaptations to nutrient acquisition within its fish host.</title>
        <authorList>
            <person name="Yang Y."/>
            <person name="Xiong J."/>
            <person name="Zhou Z."/>
            <person name="Huo F."/>
            <person name="Miao W."/>
            <person name="Ran C."/>
            <person name="Liu Y."/>
            <person name="Zhang J."/>
            <person name="Feng J."/>
            <person name="Wang M."/>
            <person name="Wang M."/>
            <person name="Wang L."/>
            <person name="Yao B."/>
        </authorList>
    </citation>
    <scope>NUCLEOTIDE SEQUENCE [LARGE SCALE GENOMIC DNA]</scope>
    <source>
        <strain evidence="2">Wuqing</strain>
    </source>
</reference>
<dbReference type="AlphaFoldDB" id="A0A0C2JTG5"/>
<evidence type="ECO:0000313" key="2">
    <source>
        <dbReference type="EMBL" id="KII72698.1"/>
    </source>
</evidence>
<dbReference type="PANTHER" id="PTHR12949">
    <property type="entry name" value="RNA POLYMERASE III DNA DIRECTED -RELATED"/>
    <property type="match status" value="1"/>
</dbReference>
<dbReference type="Proteomes" id="UP000031668">
    <property type="component" value="Unassembled WGS sequence"/>
</dbReference>
<name>A0A0C2JTG5_THEKT</name>
<comment type="subcellular location">
    <subcellularLocation>
        <location evidence="1">Nucleus</location>
    </subcellularLocation>
</comment>
<dbReference type="GO" id="GO:0003697">
    <property type="term" value="F:single-stranded DNA binding"/>
    <property type="evidence" value="ECO:0007669"/>
    <property type="project" value="UniProtKB-UniRule"/>
</dbReference>
<keyword evidence="1" id="KW-0539">Nucleus</keyword>
<dbReference type="PANTHER" id="PTHR12949:SF0">
    <property type="entry name" value="DNA-DIRECTED RNA POLYMERASE III SUBUNIT RPC3"/>
    <property type="match status" value="1"/>
</dbReference>
<accession>A0A0C2JTG5</accession>
<protein>
    <recommendedName>
        <fullName evidence="1">DNA-directed RNA polymerase III subunit RPC3</fullName>
        <shortName evidence="1">RNA polymerase III subunit C3</shortName>
    </recommendedName>
</protein>
<comment type="caution">
    <text evidence="2">The sequence shown here is derived from an EMBL/GenBank/DDBJ whole genome shotgun (WGS) entry which is preliminary data.</text>
</comment>
<dbReference type="EMBL" id="JWZT01001146">
    <property type="protein sequence ID" value="KII72698.1"/>
    <property type="molecule type" value="Genomic_DNA"/>
</dbReference>
<comment type="subunit">
    <text evidence="1">Component of the RNA polymerase III (Pol III) complex consisting of 17 subunits.</text>
</comment>
<dbReference type="Gene3D" id="1.10.10.10">
    <property type="entry name" value="Winged helix-like DNA-binding domain superfamily/Winged helix DNA-binding domain"/>
    <property type="match status" value="1"/>
</dbReference>
<dbReference type="InterPro" id="IPR039748">
    <property type="entry name" value="RPC3"/>
</dbReference>
<sequence>MSEIEWMTALQIVKENFGEIFQAICKILQPLLGTNLKQITNQLSDSYDVNQILKALITLQKYGIVFKYPPRQNKPRFGFKIKDTLFHIYRTNTIAAIHDRYGSVFSKVLGILIQNGVMNLRELIGEILLDTQDEGDANELIKALKKFIEWRVLAQVHPGDEKTNGFCLKPIPPNIIDRNVQFFLDENCIEKRKYEYVFK</sequence>
<comment type="similarity">
    <text evidence="1">Belongs to the eukaryotic RPC3/POLR3C RNA polymerase subunit family.</text>
</comment>
<keyword evidence="1" id="KW-0804">Transcription</keyword>
<proteinExistence type="inferred from homology"/>
<keyword evidence="3" id="KW-1185">Reference proteome</keyword>